<evidence type="ECO:0000256" key="2">
    <source>
        <dbReference type="ARBA" id="ARBA00022679"/>
    </source>
</evidence>
<comment type="caution">
    <text evidence="3">The sequence shown here is derived from an EMBL/GenBank/DDBJ whole genome shotgun (WGS) entry which is preliminary data.</text>
</comment>
<dbReference type="Proteomes" id="UP000724268">
    <property type="component" value="Unassembled WGS sequence"/>
</dbReference>
<dbReference type="EMBL" id="JAHXRS010000009">
    <property type="protein sequence ID" value="MBW6394804.1"/>
    <property type="molecule type" value="Genomic_DNA"/>
</dbReference>
<protein>
    <submittedName>
        <fullName evidence="3">Glycosyltransferase</fullName>
        <ecNumber evidence="3">2.4.-.-</ecNumber>
    </submittedName>
</protein>
<proteinExistence type="predicted"/>
<dbReference type="Gene3D" id="3.40.50.2000">
    <property type="entry name" value="Glycogen Phosphorylase B"/>
    <property type="match status" value="2"/>
</dbReference>
<dbReference type="SUPFAM" id="SSF53756">
    <property type="entry name" value="UDP-Glycosyltransferase/glycogen phosphorylase"/>
    <property type="match status" value="1"/>
</dbReference>
<organism evidence="3 4">
    <name type="scientific">Thermus brevis</name>
    <dbReference type="NCBI Taxonomy" id="2862456"/>
    <lineage>
        <taxon>Bacteria</taxon>
        <taxon>Thermotogati</taxon>
        <taxon>Deinococcota</taxon>
        <taxon>Deinococci</taxon>
        <taxon>Thermales</taxon>
        <taxon>Thermaceae</taxon>
        <taxon>Thermus</taxon>
    </lineage>
</organism>
<accession>A0ABS7A0S0</accession>
<evidence type="ECO:0000313" key="3">
    <source>
        <dbReference type="EMBL" id="MBW6394804.1"/>
    </source>
</evidence>
<keyword evidence="2 3" id="KW-0808">Transferase</keyword>
<dbReference type="EC" id="2.4.-.-" evidence="3"/>
<evidence type="ECO:0000256" key="1">
    <source>
        <dbReference type="ARBA" id="ARBA00022676"/>
    </source>
</evidence>
<sequence length="160" mass="18200">MLNLVAKHPGWSFDLAGFGPLAEELREQASRLPNVRFHGRVSYTKALEIEAKAHVLFALYDPSLPNHRYSSPNKLFEAMALGKPILVARGTGMDTLVEEEELGYVVDYVSPSDVEKALEEIASWGPEKRKAFAQRTQSLFKERYSWEEMARRLLKLYGEV</sequence>
<gene>
    <name evidence="3" type="ORF">KZX47_06530</name>
</gene>
<dbReference type="GO" id="GO:0016757">
    <property type="term" value="F:glycosyltransferase activity"/>
    <property type="evidence" value="ECO:0007669"/>
    <property type="project" value="UniProtKB-KW"/>
</dbReference>
<dbReference type="PANTHER" id="PTHR12526">
    <property type="entry name" value="GLYCOSYLTRANSFERASE"/>
    <property type="match status" value="1"/>
</dbReference>
<reference evidence="3 4" key="1">
    <citation type="submission" date="2021-07" db="EMBL/GenBank/DDBJ databases">
        <title>Thermus aquaticus gen. n. and sp. n., a nonsporulating extreme thermophile.</title>
        <authorList>
            <person name="Hu C.-J."/>
            <person name="Li W.-J."/>
            <person name="Xian W.-D."/>
        </authorList>
    </citation>
    <scope>NUCLEOTIDE SEQUENCE [LARGE SCALE GENOMIC DNA]</scope>
    <source>
        <strain evidence="3 4">SYSU G05001</strain>
    </source>
</reference>
<name>A0ABS7A0S0_9DEIN</name>
<keyword evidence="1 3" id="KW-0328">Glycosyltransferase</keyword>
<dbReference type="PANTHER" id="PTHR12526:SF629">
    <property type="entry name" value="TEICHURONIC ACID BIOSYNTHESIS GLYCOSYLTRANSFERASE TUAH-RELATED"/>
    <property type="match status" value="1"/>
</dbReference>
<keyword evidence="4" id="KW-1185">Reference proteome</keyword>
<dbReference type="Pfam" id="PF13692">
    <property type="entry name" value="Glyco_trans_1_4"/>
    <property type="match status" value="1"/>
</dbReference>
<evidence type="ECO:0000313" key="4">
    <source>
        <dbReference type="Proteomes" id="UP000724268"/>
    </source>
</evidence>